<sequence>MRYVLAFSYKLGVLWKAQCVFFDLSDIEDPTSYFLNNRVTTTNKGTCSYRTSQGIVQGKCLHAAKCLLSKGVIKGSCGFGSSCCIYQGGCNSETREKTSFCSYKIHLLPNTCQVRLDFQKFLFNPPTEQQSTTTPRQYSYTCTGDSMTVTPNHYFIPTLCGNNNNQHVYVHLNRTIDSEVLLQINFGDRSTSTTNKVPNPEWNIKVTQLECKATFDVFHPDKKNVDDDLRALAPLGALQYFTDNSGTFRTFGLEEDPTTSTTQPSFTHTSNLRYAIAFKRYPNICGVKFHPTYLQMGTCTSTSTEYIFAPEATPITTSPKYCQMNSDISMSPPGPLYIHFSSTVVASTTSPTVPYGFVLNYNLVPCTYQVN</sequence>
<accession>A0AAW1UU22</accession>
<dbReference type="InterPro" id="IPR058698">
    <property type="entry name" value="CUB_metazoa"/>
</dbReference>
<comment type="caution">
    <text evidence="2">The sequence shown here is derived from an EMBL/GenBank/DDBJ whole genome shotgun (WGS) entry which is preliminary data.</text>
</comment>
<dbReference type="PANTHER" id="PTHR33236">
    <property type="entry name" value="INTRAFLAGELLAR TRANSPORT PROTEIN 122 FAMILY PROTEIN-RELATED"/>
    <property type="match status" value="1"/>
</dbReference>
<protein>
    <recommendedName>
        <fullName evidence="1">CUB domain-containing protein</fullName>
    </recommendedName>
</protein>
<evidence type="ECO:0000259" key="1">
    <source>
        <dbReference type="Pfam" id="PF26080"/>
    </source>
</evidence>
<dbReference type="PANTHER" id="PTHR33236:SF12">
    <property type="entry name" value="CUB DOMAIN-CONTAINING PROTEIN-RELATED"/>
    <property type="match status" value="1"/>
</dbReference>
<gene>
    <name evidence="2" type="ORF">WA026_017574</name>
</gene>
<proteinExistence type="predicted"/>
<dbReference type="Proteomes" id="UP001431783">
    <property type="component" value="Unassembled WGS sequence"/>
</dbReference>
<dbReference type="Pfam" id="PF26080">
    <property type="entry name" value="CUB_animal"/>
    <property type="match status" value="1"/>
</dbReference>
<organism evidence="2 3">
    <name type="scientific">Henosepilachna vigintioctopunctata</name>
    <dbReference type="NCBI Taxonomy" id="420089"/>
    <lineage>
        <taxon>Eukaryota</taxon>
        <taxon>Metazoa</taxon>
        <taxon>Ecdysozoa</taxon>
        <taxon>Arthropoda</taxon>
        <taxon>Hexapoda</taxon>
        <taxon>Insecta</taxon>
        <taxon>Pterygota</taxon>
        <taxon>Neoptera</taxon>
        <taxon>Endopterygota</taxon>
        <taxon>Coleoptera</taxon>
        <taxon>Polyphaga</taxon>
        <taxon>Cucujiformia</taxon>
        <taxon>Coccinelloidea</taxon>
        <taxon>Coccinellidae</taxon>
        <taxon>Epilachninae</taxon>
        <taxon>Epilachnini</taxon>
        <taxon>Henosepilachna</taxon>
    </lineage>
</organism>
<dbReference type="AlphaFoldDB" id="A0AAW1UU22"/>
<name>A0AAW1UU22_9CUCU</name>
<evidence type="ECO:0000313" key="2">
    <source>
        <dbReference type="EMBL" id="KAK9886654.1"/>
    </source>
</evidence>
<evidence type="ECO:0000313" key="3">
    <source>
        <dbReference type="Proteomes" id="UP001431783"/>
    </source>
</evidence>
<dbReference type="EMBL" id="JARQZJ010000101">
    <property type="protein sequence ID" value="KAK9886654.1"/>
    <property type="molecule type" value="Genomic_DNA"/>
</dbReference>
<keyword evidence="3" id="KW-1185">Reference proteome</keyword>
<feature type="domain" description="CUB" evidence="1">
    <location>
        <begin position="234"/>
        <end position="294"/>
    </location>
</feature>
<reference evidence="2 3" key="1">
    <citation type="submission" date="2023-03" db="EMBL/GenBank/DDBJ databases">
        <title>Genome insight into feeding habits of ladybird beetles.</title>
        <authorList>
            <person name="Li H.-S."/>
            <person name="Huang Y.-H."/>
            <person name="Pang H."/>
        </authorList>
    </citation>
    <scope>NUCLEOTIDE SEQUENCE [LARGE SCALE GENOMIC DNA]</scope>
    <source>
        <strain evidence="2">SYSU_2023b</strain>
        <tissue evidence="2">Whole body</tissue>
    </source>
</reference>